<accession>A0A6G0X3D5</accession>
<reference evidence="2 3" key="1">
    <citation type="submission" date="2019-07" db="EMBL/GenBank/DDBJ databases">
        <title>Genomics analysis of Aphanomyces spp. identifies a new class of oomycete effector associated with host adaptation.</title>
        <authorList>
            <person name="Gaulin E."/>
        </authorList>
    </citation>
    <scope>NUCLEOTIDE SEQUENCE [LARGE SCALE GENOMIC DNA]</scope>
    <source>
        <strain evidence="2 3">ATCC 201684</strain>
    </source>
</reference>
<feature type="compositionally biased region" description="Basic and acidic residues" evidence="1">
    <location>
        <begin position="75"/>
        <end position="103"/>
    </location>
</feature>
<gene>
    <name evidence="2" type="ORF">Ae201684_008885</name>
</gene>
<feature type="region of interest" description="Disordered" evidence="1">
    <location>
        <begin position="70"/>
        <end position="114"/>
    </location>
</feature>
<evidence type="ECO:0000256" key="1">
    <source>
        <dbReference type="SAM" id="MobiDB-lite"/>
    </source>
</evidence>
<proteinExistence type="predicted"/>
<sequence>MMTDKLLERLGVRVESLQDHVLNVPRYVQCIVDNEGVAIRADMQEMMEKLYRRLELIEARLETIVVATSQMQPTKPEKEPLLDKKSEEKEQKKQSRVDEEPGLKEPSSPDSLHHIQHQDVVVDSYPSPGSDPISQWHFPVTPCWAMWSLWFHGDKVKDIKPYRLLNPLHMNDDNATLFVQAKAVMDRLIAIAIDDGLAESMDDIASRDQVEFRSVFDMAFDVLVLPSADEDCEALTYLQVFQRLTSREDEDGEVDGSSSGTLGPTTEPFNLALVHDKDDKEYLEDVQMIAAREVKVVDWPLPVTTCRTMWLLWFKGDSQLKLGPLRHFEASELMYAKDKLHLQAARRLMNALAAYAVASGQMQSIELIELLEEAELKTLFMMCWKDFVFDMRASLPQDISEDWLYMDVAVFIDLPQLPPPKQSRLTVEPSTVKPEVFQGTKFQWSDGSNRSVPEGWTFQATSCFEMWHLWFHGDAARGICPFRLLRAADARPTKNFHRARRVMKLFIDIAISRGVATDADAIGRLSSDALSAVFYQSLDVILDHPSDYLVADKLPHKRGSCSYHTFFRYLKRNADGQLVPMSAGDGPVEDIQDDEDAVFAWSDGSIRRAPEGWRFPSLVCSALWVRWFRGDASQGVGPFRRLHRRDVANGDIRSQAETVMSNLIHAAMELGLIASVDALAKLPLPQAIDIFDQTFRHAIRQWTPQEQSRAHGMHLEQFYRTLTKKRKREDE</sequence>
<evidence type="ECO:0000313" key="3">
    <source>
        <dbReference type="Proteomes" id="UP000481153"/>
    </source>
</evidence>
<dbReference type="AlphaFoldDB" id="A0A6G0X3D5"/>
<dbReference type="VEuPathDB" id="FungiDB:AeMF1_020571"/>
<evidence type="ECO:0000313" key="2">
    <source>
        <dbReference type="EMBL" id="KAF0734425.1"/>
    </source>
</evidence>
<comment type="caution">
    <text evidence="2">The sequence shown here is derived from an EMBL/GenBank/DDBJ whole genome shotgun (WGS) entry which is preliminary data.</text>
</comment>
<organism evidence="2 3">
    <name type="scientific">Aphanomyces euteiches</name>
    <dbReference type="NCBI Taxonomy" id="100861"/>
    <lineage>
        <taxon>Eukaryota</taxon>
        <taxon>Sar</taxon>
        <taxon>Stramenopiles</taxon>
        <taxon>Oomycota</taxon>
        <taxon>Saprolegniomycetes</taxon>
        <taxon>Saprolegniales</taxon>
        <taxon>Verrucalvaceae</taxon>
        <taxon>Aphanomyces</taxon>
    </lineage>
</organism>
<name>A0A6G0X3D5_9STRA</name>
<keyword evidence="3" id="KW-1185">Reference proteome</keyword>
<dbReference type="Proteomes" id="UP000481153">
    <property type="component" value="Unassembled WGS sequence"/>
</dbReference>
<dbReference type="EMBL" id="VJMJ01000114">
    <property type="protein sequence ID" value="KAF0734425.1"/>
    <property type="molecule type" value="Genomic_DNA"/>
</dbReference>
<protein>
    <submittedName>
        <fullName evidence="2">Uncharacterized protein</fullName>
    </submittedName>
</protein>